<organism evidence="2 3">
    <name type="scientific">Magnaporthiopsis poae (strain ATCC 64411 / 73-15)</name>
    <name type="common">Kentucky bluegrass fungus</name>
    <name type="synonym">Magnaporthe poae</name>
    <dbReference type="NCBI Taxonomy" id="644358"/>
    <lineage>
        <taxon>Eukaryota</taxon>
        <taxon>Fungi</taxon>
        <taxon>Dikarya</taxon>
        <taxon>Ascomycota</taxon>
        <taxon>Pezizomycotina</taxon>
        <taxon>Sordariomycetes</taxon>
        <taxon>Sordariomycetidae</taxon>
        <taxon>Magnaporthales</taxon>
        <taxon>Magnaporthaceae</taxon>
        <taxon>Magnaporthiopsis</taxon>
    </lineage>
</organism>
<protein>
    <submittedName>
        <fullName evidence="1 2">Uncharacterized protein</fullName>
    </submittedName>
</protein>
<dbReference type="EMBL" id="ADBL01000908">
    <property type="status" value="NOT_ANNOTATED_CDS"/>
    <property type="molecule type" value="Genomic_DNA"/>
</dbReference>
<sequence>MCVPAYDPASSRIGLEWAKKKDTEPHCITCGLQTGIRGGSVGSGIHPNRPLQIGLASGPWLAVSEMTGCVGENVLRSPMPPHPRGIQRETNRGNSTAESLTFWQEGSPRITHMILRIVYAQSIPRKVPQV</sequence>
<evidence type="ECO:0000313" key="1">
    <source>
        <dbReference type="EMBL" id="KLU84805.1"/>
    </source>
</evidence>
<accession>A0A0C4DV41</accession>
<evidence type="ECO:0000313" key="3">
    <source>
        <dbReference type="Proteomes" id="UP000011715"/>
    </source>
</evidence>
<dbReference type="EnsemblFungi" id="MAPG_03841T0">
    <property type="protein sequence ID" value="MAPG_03841T0"/>
    <property type="gene ID" value="MAPG_03841"/>
</dbReference>
<reference evidence="1" key="3">
    <citation type="submission" date="2011-03" db="EMBL/GenBank/DDBJ databases">
        <title>Annotation of Magnaporthe poae ATCC 64411.</title>
        <authorList>
            <person name="Ma L.-J."/>
            <person name="Dead R."/>
            <person name="Young S.K."/>
            <person name="Zeng Q."/>
            <person name="Gargeya S."/>
            <person name="Fitzgerald M."/>
            <person name="Haas B."/>
            <person name="Abouelleil A."/>
            <person name="Alvarado L."/>
            <person name="Arachchi H.M."/>
            <person name="Berlin A."/>
            <person name="Brown A."/>
            <person name="Chapman S.B."/>
            <person name="Chen Z."/>
            <person name="Dunbar C."/>
            <person name="Freedman E."/>
            <person name="Gearin G."/>
            <person name="Gellesch M."/>
            <person name="Goldberg J."/>
            <person name="Griggs A."/>
            <person name="Gujja S."/>
            <person name="Heiman D."/>
            <person name="Howarth C."/>
            <person name="Larson L."/>
            <person name="Lui A."/>
            <person name="MacDonald P.J.P."/>
            <person name="Mehta T."/>
            <person name="Montmayeur A."/>
            <person name="Murphy C."/>
            <person name="Neiman D."/>
            <person name="Pearson M."/>
            <person name="Priest M."/>
            <person name="Roberts A."/>
            <person name="Saif S."/>
            <person name="Shea T."/>
            <person name="Shenoy N."/>
            <person name="Sisk P."/>
            <person name="Stolte C."/>
            <person name="Sykes S."/>
            <person name="Yandava C."/>
            <person name="Wortman J."/>
            <person name="Nusbaum C."/>
            <person name="Birren B."/>
        </authorList>
    </citation>
    <scope>NUCLEOTIDE SEQUENCE</scope>
    <source>
        <strain evidence="1">ATCC 64411</strain>
    </source>
</reference>
<dbReference type="AlphaFoldDB" id="A0A0C4DV41"/>
<reference evidence="2" key="4">
    <citation type="journal article" date="2015" name="G3 (Bethesda)">
        <title>Genome sequences of three phytopathogenic species of the Magnaporthaceae family of fungi.</title>
        <authorList>
            <person name="Okagaki L.H."/>
            <person name="Nunes C.C."/>
            <person name="Sailsbery J."/>
            <person name="Clay B."/>
            <person name="Brown D."/>
            <person name="John T."/>
            <person name="Oh Y."/>
            <person name="Young N."/>
            <person name="Fitzgerald M."/>
            <person name="Haas B.J."/>
            <person name="Zeng Q."/>
            <person name="Young S."/>
            <person name="Adiconis X."/>
            <person name="Fan L."/>
            <person name="Levin J.Z."/>
            <person name="Mitchell T.K."/>
            <person name="Okubara P.A."/>
            <person name="Farman M.L."/>
            <person name="Kohn L.M."/>
            <person name="Birren B."/>
            <person name="Ma L.-J."/>
            <person name="Dean R.A."/>
        </authorList>
    </citation>
    <scope>NUCLEOTIDE SEQUENCE</scope>
    <source>
        <strain evidence="2">ATCC 64411 / 73-15</strain>
    </source>
</reference>
<gene>
    <name evidence="1" type="ORF">MAPG_03841</name>
</gene>
<reference evidence="3" key="2">
    <citation type="submission" date="2010-05" db="EMBL/GenBank/DDBJ databases">
        <title>The genome sequence of Magnaporthe poae strain ATCC 64411.</title>
        <authorList>
            <person name="Ma L.-J."/>
            <person name="Dead R."/>
            <person name="Young S."/>
            <person name="Zeng Q."/>
            <person name="Koehrsen M."/>
            <person name="Alvarado L."/>
            <person name="Berlin A."/>
            <person name="Chapman S.B."/>
            <person name="Chen Z."/>
            <person name="Freedman E."/>
            <person name="Gellesch M."/>
            <person name="Goldberg J."/>
            <person name="Griggs A."/>
            <person name="Gujja S."/>
            <person name="Heilman E.R."/>
            <person name="Heiman D."/>
            <person name="Hepburn T."/>
            <person name="Howarth C."/>
            <person name="Jen D."/>
            <person name="Larson L."/>
            <person name="Mehta T."/>
            <person name="Neiman D."/>
            <person name="Pearson M."/>
            <person name="Roberts A."/>
            <person name="Saif S."/>
            <person name="Shea T."/>
            <person name="Shenoy N."/>
            <person name="Sisk P."/>
            <person name="Stolte C."/>
            <person name="Sykes S."/>
            <person name="Walk T."/>
            <person name="White J."/>
            <person name="Yandava C."/>
            <person name="Haas B."/>
            <person name="Nusbaum C."/>
            <person name="Birren B."/>
        </authorList>
    </citation>
    <scope>NUCLEOTIDE SEQUENCE [LARGE SCALE GENOMIC DNA]</scope>
    <source>
        <strain evidence="3">ATCC 64411 / 73-15</strain>
    </source>
</reference>
<dbReference type="EMBL" id="GL876968">
    <property type="protein sequence ID" value="KLU84805.1"/>
    <property type="molecule type" value="Genomic_DNA"/>
</dbReference>
<reference evidence="2" key="5">
    <citation type="submission" date="2015-06" db="UniProtKB">
        <authorList>
            <consortium name="EnsemblFungi"/>
        </authorList>
    </citation>
    <scope>IDENTIFICATION</scope>
    <source>
        <strain evidence="2">ATCC 64411</strain>
    </source>
</reference>
<keyword evidence="3" id="KW-1185">Reference proteome</keyword>
<name>A0A0C4DV41_MAGP6</name>
<proteinExistence type="predicted"/>
<evidence type="ECO:0000313" key="2">
    <source>
        <dbReference type="EnsemblFungi" id="MAPG_03841T0"/>
    </source>
</evidence>
<reference evidence="1" key="1">
    <citation type="submission" date="2010-05" db="EMBL/GenBank/DDBJ databases">
        <title>The Genome Sequence of Magnaporthe poae strain ATCC 64411.</title>
        <authorList>
            <consortium name="The Broad Institute Genome Sequencing Platform"/>
            <consortium name="Broad Institute Genome Sequencing Center for Infectious Disease"/>
            <person name="Ma L.-J."/>
            <person name="Dead R."/>
            <person name="Young S."/>
            <person name="Zeng Q."/>
            <person name="Koehrsen M."/>
            <person name="Alvarado L."/>
            <person name="Berlin A."/>
            <person name="Chapman S.B."/>
            <person name="Chen Z."/>
            <person name="Freedman E."/>
            <person name="Gellesch M."/>
            <person name="Goldberg J."/>
            <person name="Griggs A."/>
            <person name="Gujja S."/>
            <person name="Heilman E.R."/>
            <person name="Heiman D."/>
            <person name="Hepburn T."/>
            <person name="Howarth C."/>
            <person name="Jen D."/>
            <person name="Larson L."/>
            <person name="Mehta T."/>
            <person name="Neiman D."/>
            <person name="Pearson M."/>
            <person name="Roberts A."/>
            <person name="Saif S."/>
            <person name="Shea T."/>
            <person name="Shenoy N."/>
            <person name="Sisk P."/>
            <person name="Stolte C."/>
            <person name="Sykes S."/>
            <person name="Walk T."/>
            <person name="White J."/>
            <person name="Yandava C."/>
            <person name="Haas B."/>
            <person name="Nusbaum C."/>
            <person name="Birren B."/>
        </authorList>
    </citation>
    <scope>NUCLEOTIDE SEQUENCE</scope>
    <source>
        <strain evidence="1">ATCC 64411</strain>
    </source>
</reference>
<dbReference type="VEuPathDB" id="FungiDB:MAPG_03841"/>
<dbReference type="Proteomes" id="UP000011715">
    <property type="component" value="Unassembled WGS sequence"/>
</dbReference>